<reference evidence="3 4" key="1">
    <citation type="journal article" date="2023" name="ISME J.">
        <title>Thermophilic Dehalococcoidia with unusual traits shed light on an unexpected past.</title>
        <authorList>
            <person name="Palmer M."/>
            <person name="Covington J.K."/>
            <person name="Zhou E.M."/>
            <person name="Thomas S.C."/>
            <person name="Habib N."/>
            <person name="Seymour C.O."/>
            <person name="Lai D."/>
            <person name="Johnston J."/>
            <person name="Hashimi A."/>
            <person name="Jiao J.Y."/>
            <person name="Muok A.R."/>
            <person name="Liu L."/>
            <person name="Xian W.D."/>
            <person name="Zhi X.Y."/>
            <person name="Li M.M."/>
            <person name="Silva L.P."/>
            <person name="Bowen B.P."/>
            <person name="Louie K."/>
            <person name="Briegel A."/>
            <person name="Pett-Ridge J."/>
            <person name="Weber P.K."/>
            <person name="Tocheva E.I."/>
            <person name="Woyke T."/>
            <person name="Northen T.R."/>
            <person name="Mayali X."/>
            <person name="Li W.J."/>
            <person name="Hedlund B.P."/>
        </authorList>
    </citation>
    <scope>NUCLEOTIDE SEQUENCE [LARGE SCALE GENOMIC DNA]</scope>
    <source>
        <strain evidence="3 4">YIM 72310</strain>
    </source>
</reference>
<evidence type="ECO:0000256" key="1">
    <source>
        <dbReference type="ARBA" id="ARBA00004829"/>
    </source>
</evidence>
<dbReference type="InterPro" id="IPR019845">
    <property type="entry name" value="Squalene/phytoene_synthase_CS"/>
</dbReference>
<dbReference type="InterPro" id="IPR008949">
    <property type="entry name" value="Isoprenoid_synthase_dom_sf"/>
</dbReference>
<keyword evidence="2" id="KW-0808">Transferase</keyword>
<evidence type="ECO:0000313" key="3">
    <source>
        <dbReference type="EMBL" id="WBL37506.1"/>
    </source>
</evidence>
<dbReference type="SFLD" id="SFLDG01212">
    <property type="entry name" value="Phytoene_synthase_like"/>
    <property type="match status" value="1"/>
</dbReference>
<protein>
    <submittedName>
        <fullName evidence="3">Phytoene/squalene synthase family protein</fullName>
    </submittedName>
</protein>
<dbReference type="SFLD" id="SFLDS00005">
    <property type="entry name" value="Isoprenoid_Synthase_Type_I"/>
    <property type="match status" value="1"/>
</dbReference>
<dbReference type="SFLD" id="SFLDG01018">
    <property type="entry name" value="Squalene/Phytoene_Synthase_Lik"/>
    <property type="match status" value="1"/>
</dbReference>
<sequence length="219" mass="24063">MTKAHSRTFYAATRLLPAAKRRAVRALYAFCRVADDIVDEPGEDREARLRAWGAAGTGEARADGEPVLRAWAATREAYGIPPHLPAQLVEALADDLRHQGFDDFPALARYCYGVASTVGLMSMRIIGSRGDPALYAIRLGVAMQLTNVLRDVAEDWRNGRVYLPRDEMARFGVSEGHLAEGLVDERWRAFMQFQVARARALYAGARPGLACSTGTAGWP</sequence>
<dbReference type="InterPro" id="IPR002060">
    <property type="entry name" value="Squ/phyt_synthse"/>
</dbReference>
<dbReference type="PROSITE" id="PS01044">
    <property type="entry name" value="SQUALEN_PHYTOEN_SYN_1"/>
    <property type="match status" value="1"/>
</dbReference>
<name>A0ABY7MAB5_9CHLR</name>
<dbReference type="Proteomes" id="UP001212803">
    <property type="component" value="Chromosome"/>
</dbReference>
<dbReference type="Pfam" id="PF00494">
    <property type="entry name" value="SQS_PSY"/>
    <property type="match status" value="1"/>
</dbReference>
<dbReference type="EMBL" id="CP115149">
    <property type="protein sequence ID" value="WBL37506.1"/>
    <property type="molecule type" value="Genomic_DNA"/>
</dbReference>
<proteinExistence type="predicted"/>
<dbReference type="InterPro" id="IPR033904">
    <property type="entry name" value="Trans_IPPS_HH"/>
</dbReference>
<dbReference type="SUPFAM" id="SSF48576">
    <property type="entry name" value="Terpenoid synthases"/>
    <property type="match status" value="1"/>
</dbReference>
<comment type="pathway">
    <text evidence="1">Carotenoid biosynthesis.</text>
</comment>
<evidence type="ECO:0000313" key="4">
    <source>
        <dbReference type="Proteomes" id="UP001212803"/>
    </source>
</evidence>
<dbReference type="InterPro" id="IPR044843">
    <property type="entry name" value="Trans_IPPS_bact-type"/>
</dbReference>
<dbReference type="CDD" id="cd00683">
    <property type="entry name" value="Trans_IPPS_HH"/>
    <property type="match status" value="1"/>
</dbReference>
<gene>
    <name evidence="3" type="ORF">O0235_01970</name>
</gene>
<dbReference type="Gene3D" id="1.10.600.10">
    <property type="entry name" value="Farnesyl Diphosphate Synthase"/>
    <property type="match status" value="1"/>
</dbReference>
<evidence type="ECO:0000256" key="2">
    <source>
        <dbReference type="ARBA" id="ARBA00022679"/>
    </source>
</evidence>
<dbReference type="PANTHER" id="PTHR31480">
    <property type="entry name" value="BIFUNCTIONAL LYCOPENE CYCLASE/PHYTOENE SYNTHASE"/>
    <property type="match status" value="1"/>
</dbReference>
<keyword evidence="4" id="KW-1185">Reference proteome</keyword>
<accession>A0ABY7MAB5</accession>
<organism evidence="3 4">
    <name type="scientific">Tepidiforma flava</name>
    <dbReference type="NCBI Taxonomy" id="3004094"/>
    <lineage>
        <taxon>Bacteria</taxon>
        <taxon>Bacillati</taxon>
        <taxon>Chloroflexota</taxon>
        <taxon>Tepidiformia</taxon>
        <taxon>Tepidiformales</taxon>
        <taxon>Tepidiformaceae</taxon>
        <taxon>Tepidiforma</taxon>
    </lineage>
</organism>